<sequence>MLAHRQIKDGHSAAMAKVLACIAIVILLTIPEDFCVEIIGGKEVAEHSRPYMALIQGKTLCGGVLIKTKWVLTAAHCCSGKKMKVVLGAHSRSKPEKEKKEFTVTQAVTHPRFDNKTLVNDLMLLQLKETVKPNKSISTLNVPEQFHDVKSGSNCTIAGWGTTSNRDNQGSDVLMEVDVVAIDRKKCNGKNYFNLNPVITQDMLCAGGKRGKKDSCKGDSGGPLICNKKFVAVASFGYKGQCGKKPGVYTLLTKKYIQWIRKVTGGDA</sequence>
<dbReference type="PROSITE" id="PS50240">
    <property type="entry name" value="TRYPSIN_DOM"/>
    <property type="match status" value="1"/>
</dbReference>
<proteinExistence type="predicted"/>
<accession>W5M3Q2</accession>
<dbReference type="Bgee" id="ENSLOCG00000002567">
    <property type="expression patterns" value="Expressed in intestine and 11 other cell types or tissues"/>
</dbReference>
<dbReference type="CDD" id="cd00190">
    <property type="entry name" value="Tryp_SPc"/>
    <property type="match status" value="1"/>
</dbReference>
<evidence type="ECO:0000256" key="5">
    <source>
        <dbReference type="ARBA" id="ARBA00023157"/>
    </source>
</evidence>
<evidence type="ECO:0000256" key="7">
    <source>
        <dbReference type="SAM" id="Phobius"/>
    </source>
</evidence>
<evidence type="ECO:0000313" key="9">
    <source>
        <dbReference type="Ensembl" id="ENSLOCP00000003010.1"/>
    </source>
</evidence>
<dbReference type="EMBL" id="AHAT01012645">
    <property type="status" value="NOT_ANNOTATED_CDS"/>
    <property type="molecule type" value="Genomic_DNA"/>
</dbReference>
<feature type="domain" description="Peptidase S1" evidence="8">
    <location>
        <begin position="38"/>
        <end position="265"/>
    </location>
</feature>
<keyword evidence="5" id="KW-1015">Disulfide bond</keyword>
<dbReference type="SUPFAM" id="SSF50494">
    <property type="entry name" value="Trypsin-like serine proteases"/>
    <property type="match status" value="1"/>
</dbReference>
<reference evidence="9" key="3">
    <citation type="submission" date="2025-09" db="UniProtKB">
        <authorList>
            <consortium name="Ensembl"/>
        </authorList>
    </citation>
    <scope>IDENTIFICATION</scope>
</reference>
<keyword evidence="1 6" id="KW-0645">Protease</keyword>
<reference evidence="9" key="2">
    <citation type="submission" date="2025-08" db="UniProtKB">
        <authorList>
            <consortium name="Ensembl"/>
        </authorList>
    </citation>
    <scope>IDENTIFICATION</scope>
</reference>
<dbReference type="PANTHER" id="PTHR24271:SF52">
    <property type="entry name" value="GRANZYME K"/>
    <property type="match status" value="1"/>
</dbReference>
<dbReference type="Gene3D" id="2.40.10.10">
    <property type="entry name" value="Trypsin-like serine proteases"/>
    <property type="match status" value="2"/>
</dbReference>
<dbReference type="InterPro" id="IPR033116">
    <property type="entry name" value="TRYPSIN_SER"/>
</dbReference>
<dbReference type="Pfam" id="PF00089">
    <property type="entry name" value="Trypsin"/>
    <property type="match status" value="1"/>
</dbReference>
<keyword evidence="2" id="KW-0732">Signal</keyword>
<protein>
    <recommendedName>
        <fullName evidence="8">Peptidase S1 domain-containing protein</fullName>
    </recommendedName>
</protein>
<dbReference type="OMA" id="YPCYDPA"/>
<dbReference type="PANTHER" id="PTHR24271">
    <property type="entry name" value="KALLIKREIN-RELATED"/>
    <property type="match status" value="1"/>
</dbReference>
<dbReference type="GeneTree" id="ENSGT00940000159928"/>
<dbReference type="InterPro" id="IPR043504">
    <property type="entry name" value="Peptidase_S1_PA_chymotrypsin"/>
</dbReference>
<dbReference type="PROSITE" id="PS00134">
    <property type="entry name" value="TRYPSIN_HIS"/>
    <property type="match status" value="1"/>
</dbReference>
<evidence type="ECO:0000256" key="3">
    <source>
        <dbReference type="ARBA" id="ARBA00022801"/>
    </source>
</evidence>
<keyword evidence="7" id="KW-0472">Membrane</keyword>
<keyword evidence="4 6" id="KW-0720">Serine protease</keyword>
<dbReference type="GO" id="GO:0006508">
    <property type="term" value="P:proteolysis"/>
    <property type="evidence" value="ECO:0007669"/>
    <property type="project" value="UniProtKB-KW"/>
</dbReference>
<keyword evidence="7" id="KW-1133">Transmembrane helix</keyword>
<keyword evidence="7" id="KW-0812">Transmembrane</keyword>
<dbReference type="GO" id="GO:0004252">
    <property type="term" value="F:serine-type endopeptidase activity"/>
    <property type="evidence" value="ECO:0007669"/>
    <property type="project" value="InterPro"/>
</dbReference>
<dbReference type="EMBL" id="AHAT01012646">
    <property type="status" value="NOT_ANNOTATED_CDS"/>
    <property type="molecule type" value="Genomic_DNA"/>
</dbReference>
<evidence type="ECO:0000256" key="6">
    <source>
        <dbReference type="RuleBase" id="RU363034"/>
    </source>
</evidence>
<keyword evidence="10" id="KW-1185">Reference proteome</keyword>
<evidence type="ECO:0000256" key="2">
    <source>
        <dbReference type="ARBA" id="ARBA00022729"/>
    </source>
</evidence>
<dbReference type="InterPro" id="IPR001254">
    <property type="entry name" value="Trypsin_dom"/>
</dbReference>
<dbReference type="InterPro" id="IPR018114">
    <property type="entry name" value="TRYPSIN_HIS"/>
</dbReference>
<evidence type="ECO:0000256" key="1">
    <source>
        <dbReference type="ARBA" id="ARBA00022670"/>
    </source>
</evidence>
<reference evidence="10" key="1">
    <citation type="submission" date="2011-12" db="EMBL/GenBank/DDBJ databases">
        <title>The Draft Genome of Lepisosteus oculatus.</title>
        <authorList>
            <consortium name="The Broad Institute Genome Assembly &amp; Analysis Group"/>
            <consortium name="Computational R&amp;D Group"/>
            <consortium name="and Sequencing Platform"/>
            <person name="Di Palma F."/>
            <person name="Alfoldi J."/>
            <person name="Johnson J."/>
            <person name="Berlin A."/>
            <person name="Gnerre S."/>
            <person name="Jaffe D."/>
            <person name="MacCallum I."/>
            <person name="Young S."/>
            <person name="Walker B.J."/>
            <person name="Lander E.S."/>
            <person name="Lindblad-Toh K."/>
        </authorList>
    </citation>
    <scope>NUCLEOTIDE SEQUENCE [LARGE SCALE GENOMIC DNA]</scope>
</reference>
<dbReference type="AlphaFoldDB" id="W5M3Q2"/>
<keyword evidence="3 6" id="KW-0378">Hydrolase</keyword>
<evidence type="ECO:0000256" key="4">
    <source>
        <dbReference type="ARBA" id="ARBA00022825"/>
    </source>
</evidence>
<dbReference type="Ensembl" id="ENSLOCT00000003016.1">
    <property type="protein sequence ID" value="ENSLOCP00000003010.1"/>
    <property type="gene ID" value="ENSLOCG00000002567.1"/>
</dbReference>
<feature type="transmembrane region" description="Helical" evidence="7">
    <location>
        <begin position="12"/>
        <end position="30"/>
    </location>
</feature>
<dbReference type="PRINTS" id="PR00722">
    <property type="entry name" value="CHYMOTRYPSIN"/>
</dbReference>
<dbReference type="SMART" id="SM00020">
    <property type="entry name" value="Tryp_SPc"/>
    <property type="match status" value="1"/>
</dbReference>
<dbReference type="InterPro" id="IPR001314">
    <property type="entry name" value="Peptidase_S1A"/>
</dbReference>
<dbReference type="InterPro" id="IPR009003">
    <property type="entry name" value="Peptidase_S1_PA"/>
</dbReference>
<dbReference type="EMBL" id="AHAT01012644">
    <property type="status" value="NOT_ANNOTATED_CDS"/>
    <property type="molecule type" value="Genomic_DNA"/>
</dbReference>
<dbReference type="PROSITE" id="PS00135">
    <property type="entry name" value="TRYPSIN_SER"/>
    <property type="match status" value="1"/>
</dbReference>
<name>W5M3Q2_LEPOC</name>
<evidence type="ECO:0000313" key="10">
    <source>
        <dbReference type="Proteomes" id="UP000018468"/>
    </source>
</evidence>
<organism evidence="9 10">
    <name type="scientific">Lepisosteus oculatus</name>
    <name type="common">Spotted gar</name>
    <dbReference type="NCBI Taxonomy" id="7918"/>
    <lineage>
        <taxon>Eukaryota</taxon>
        <taxon>Metazoa</taxon>
        <taxon>Chordata</taxon>
        <taxon>Craniata</taxon>
        <taxon>Vertebrata</taxon>
        <taxon>Euteleostomi</taxon>
        <taxon>Actinopterygii</taxon>
        <taxon>Neopterygii</taxon>
        <taxon>Holostei</taxon>
        <taxon>Semionotiformes</taxon>
        <taxon>Lepisosteidae</taxon>
        <taxon>Lepisosteus</taxon>
    </lineage>
</organism>
<dbReference type="FunFam" id="2.40.10.10:FF:000120">
    <property type="entry name" value="Putative serine protease"/>
    <property type="match status" value="1"/>
</dbReference>
<dbReference type="Proteomes" id="UP000018468">
    <property type="component" value="Linkage group LG2"/>
</dbReference>
<evidence type="ECO:0000259" key="8">
    <source>
        <dbReference type="PROSITE" id="PS50240"/>
    </source>
</evidence>
<dbReference type="HOGENOM" id="CLU_006842_1_0_1"/>